<dbReference type="RefSeq" id="XP_068359272.1">
    <property type="nucleotide sequence ID" value="XM_068504640.1"/>
</dbReference>
<sequence length="413" mass="46850">MEEIPFPDFCLPSVDFNQLPDDFTLIYNNVKYPCKSSLAAILSKKIQLEMLSNLLMYQYRIPKIPLDCDIKSIASFLSGESLSFSPEDCVFHYIVASVLGISYLEKELKVYTMSVLETFPLDQILIQAKFLFENGGKVSPYYDSMSRHFIEDPSDELFKSLPVPLLVGMFKSIDGSVDFSNDSKYIDFFCSVGGRLLRYLKLDSLSQTQLKQIITSKSTNLNYLRKGISEIVARKAYKPPPQVIRCAYLGDSFHGIIDYLSEKCKANPISKNLISVKSAVHVSNNYSVNNIFEYNAPRSSFKAKANEPTWFIIDFKSPIVQIDAYSIKSLPLAQGSLQPANWKVYGSVGGEVWDKIDEQNNVTLSRYPDNAKTFVLLAKTKKYQFIKFDHPPVKVDKAVMCINAFELFGVYYV</sequence>
<comment type="caution">
    <text evidence="1">The sequence shown here is derived from an EMBL/GenBank/DDBJ whole genome shotgun (WGS) entry which is preliminary data.</text>
</comment>
<evidence type="ECO:0008006" key="3">
    <source>
        <dbReference type="Google" id="ProtNLM"/>
    </source>
</evidence>
<reference evidence="1" key="1">
    <citation type="submission" date="2016-10" db="EMBL/GenBank/DDBJ databases">
        <authorList>
            <person name="Benchimol M."/>
            <person name="Almeida L.G."/>
            <person name="Vasconcelos A.T."/>
            <person name="Perreira-Neves A."/>
            <person name="Rosa I.A."/>
            <person name="Tasca T."/>
            <person name="Bogo M.R."/>
            <person name="de Souza W."/>
        </authorList>
    </citation>
    <scope>NUCLEOTIDE SEQUENCE [LARGE SCALE GENOMIC DNA]</scope>
    <source>
        <strain evidence="1">K</strain>
    </source>
</reference>
<name>A0A1J4K5I5_9EUKA</name>
<evidence type="ECO:0000313" key="1">
    <source>
        <dbReference type="EMBL" id="OHT06136.1"/>
    </source>
</evidence>
<keyword evidence="2" id="KW-1185">Reference proteome</keyword>
<dbReference type="SUPFAM" id="SSF49785">
    <property type="entry name" value="Galactose-binding domain-like"/>
    <property type="match status" value="1"/>
</dbReference>
<proteinExistence type="predicted"/>
<dbReference type="Proteomes" id="UP000179807">
    <property type="component" value="Unassembled WGS sequence"/>
</dbReference>
<organism evidence="1 2">
    <name type="scientific">Tritrichomonas foetus</name>
    <dbReference type="NCBI Taxonomy" id="1144522"/>
    <lineage>
        <taxon>Eukaryota</taxon>
        <taxon>Metamonada</taxon>
        <taxon>Parabasalia</taxon>
        <taxon>Tritrichomonadida</taxon>
        <taxon>Tritrichomonadidae</taxon>
        <taxon>Tritrichomonas</taxon>
    </lineage>
</organism>
<accession>A0A1J4K5I5</accession>
<gene>
    <name evidence="1" type="ORF">TRFO_25916</name>
</gene>
<dbReference type="EMBL" id="MLAK01000735">
    <property type="protein sequence ID" value="OHT06136.1"/>
    <property type="molecule type" value="Genomic_DNA"/>
</dbReference>
<dbReference type="Gene3D" id="2.60.120.260">
    <property type="entry name" value="Galactose-binding domain-like"/>
    <property type="match status" value="1"/>
</dbReference>
<dbReference type="AlphaFoldDB" id="A0A1J4K5I5"/>
<evidence type="ECO:0000313" key="2">
    <source>
        <dbReference type="Proteomes" id="UP000179807"/>
    </source>
</evidence>
<dbReference type="GeneID" id="94839344"/>
<dbReference type="VEuPathDB" id="TrichDB:TRFO_25916"/>
<protein>
    <recommendedName>
        <fullName evidence="3">F5/8 type C domain-containing protein</fullName>
    </recommendedName>
</protein>
<dbReference type="InterPro" id="IPR008979">
    <property type="entry name" value="Galactose-bd-like_sf"/>
</dbReference>